<feature type="compositionally biased region" description="Polar residues" evidence="11">
    <location>
        <begin position="608"/>
        <end position="624"/>
    </location>
</feature>
<dbReference type="Pfam" id="PF12932">
    <property type="entry name" value="Sec16"/>
    <property type="match status" value="1"/>
</dbReference>
<evidence type="ECO:0000256" key="1">
    <source>
        <dbReference type="ARBA" id="ARBA00004397"/>
    </source>
</evidence>
<dbReference type="InterPro" id="IPR024340">
    <property type="entry name" value="Sec16_CCD"/>
</dbReference>
<comment type="caution">
    <text evidence="14">The sequence shown here is derived from an EMBL/GenBank/DDBJ whole genome shotgun (WGS) entry which is preliminary data.</text>
</comment>
<dbReference type="Gene3D" id="1.25.40.1030">
    <property type="match status" value="1"/>
</dbReference>
<evidence type="ECO:0000256" key="2">
    <source>
        <dbReference type="ARBA" id="ARBA00005927"/>
    </source>
</evidence>
<dbReference type="Pfam" id="PF12931">
    <property type="entry name" value="TPR_Sec16"/>
    <property type="match status" value="1"/>
</dbReference>
<feature type="compositionally biased region" description="Low complexity" evidence="11">
    <location>
        <begin position="467"/>
        <end position="504"/>
    </location>
</feature>
<feature type="compositionally biased region" description="Polar residues" evidence="11">
    <location>
        <begin position="15"/>
        <end position="29"/>
    </location>
</feature>
<feature type="compositionally biased region" description="Acidic residues" evidence="11">
    <location>
        <begin position="181"/>
        <end position="194"/>
    </location>
</feature>
<feature type="compositionally biased region" description="Acidic residues" evidence="11">
    <location>
        <begin position="444"/>
        <end position="457"/>
    </location>
</feature>
<feature type="region of interest" description="Disordered" evidence="11">
    <location>
        <begin position="1576"/>
        <end position="1846"/>
    </location>
</feature>
<feature type="compositionally biased region" description="Pro residues" evidence="11">
    <location>
        <begin position="767"/>
        <end position="776"/>
    </location>
</feature>
<feature type="compositionally biased region" description="Low complexity" evidence="11">
    <location>
        <begin position="909"/>
        <end position="918"/>
    </location>
</feature>
<feature type="region of interest" description="Disordered" evidence="11">
    <location>
        <begin position="965"/>
        <end position="984"/>
    </location>
</feature>
<keyword evidence="8 10" id="KW-0472">Membrane</keyword>
<proteinExistence type="inferred from homology"/>
<feature type="compositionally biased region" description="Low complexity" evidence="11">
    <location>
        <begin position="636"/>
        <end position="651"/>
    </location>
</feature>
<feature type="compositionally biased region" description="Low complexity" evidence="11">
    <location>
        <begin position="1674"/>
        <end position="1688"/>
    </location>
</feature>
<feature type="compositionally biased region" description="Basic and acidic residues" evidence="11">
    <location>
        <begin position="36"/>
        <end position="50"/>
    </location>
</feature>
<evidence type="ECO:0000256" key="3">
    <source>
        <dbReference type="ARBA" id="ARBA00022448"/>
    </source>
</evidence>
<dbReference type="CDD" id="cd09233">
    <property type="entry name" value="ACE1-Sec16-like"/>
    <property type="match status" value="1"/>
</dbReference>
<feature type="compositionally biased region" description="Acidic residues" evidence="11">
    <location>
        <begin position="230"/>
        <end position="250"/>
    </location>
</feature>
<dbReference type="GO" id="GO:0016192">
    <property type="term" value="P:vesicle-mediated transport"/>
    <property type="evidence" value="ECO:0007669"/>
    <property type="project" value="UniProtKB-KW"/>
</dbReference>
<feature type="region of interest" description="Disordered" evidence="11">
    <location>
        <begin position="156"/>
        <end position="417"/>
    </location>
</feature>
<comment type="function">
    <text evidence="9 10">Involved in the initiation of assembly of the COPII coat required for the formation of transport vesicles from the endoplasmic reticulum (ER) and the selection of cargo molecules. Also involved in autophagy.</text>
</comment>
<evidence type="ECO:0000259" key="13">
    <source>
        <dbReference type="Pfam" id="PF12932"/>
    </source>
</evidence>
<keyword evidence="3 10" id="KW-0813">Transport</keyword>
<feature type="region of interest" description="Disordered" evidence="11">
    <location>
        <begin position="1882"/>
        <end position="2034"/>
    </location>
</feature>
<sequence>MDSPESPFPNFGNAYPTSATDSGTKSASWNPALRSHNQEADLERVKTRESDGDDEFFERYPDATPKKSGIQQADATEDEDDEDEEDEEIEEDFRDDVMRRGSIAVERRLDITSNLASPEDLARGARSSFEVEAPIREHAHDSDEGVAAVTPAVRDEEAAGYGMGDEGEDEEKAVFKGPDESREEQERDLEDFMPEENAHEAEHVRPRSHDSIEDPMAHPEDTYEHQGEVTELEAAIDEEPDAPLLEDEEALPTAEDARLPLLQEAHDEEDDEDDEEDDAASPTQSPSRSRAAPPGIDRSFTTNFTEPPQPSEHPRELESMQEEPRPSTGDDETFGELLGDAPPSHVPAKQDTPDDQTFGQLLGDEQSEAVVPQTDLWSATKDDDDPFAQLASSQPPQQGVEADGAAESTLLGGDGDDLSAAWQAALDDDELLDDSNDLDPLGLLDDDELLEDEDDEPFLSQPPQPLLLPHHQQQAQQQPPAQQGRGAQYRPQQQQQPQSRSSPYNPASTFASQQHHGRGVGTPDTGLFDILNTQPSPPINQTPFHQTQQQQQAQRPGLQGAQSFADKSKGGYQSPYDLPMEVVKPRRRARGDGQQQSVGGMPKPPPRSSSFGTPSNPALQQQQRPEVGQQAPPRPGSGASSNGSASGAPNGVPSARSTPKSAGNGFFEDLPMAPKPRVRGFTPQPSALGLASPPLSGPPGGATRGYTPSLPSTPGFAPPGPRGPSGMMSPPLAVQSHMPPQQSQQQQPQGQPVYGGLSQPERLPLLPDHPIPPTPIQAPAGGYGQQQVPGTMRAPPAASRYSPAPVPQPNQQQHAQPQQRQQQAPGPPPSQPTRVPSAHQYAPRTSSPLAQPSLDKPQPSIPIEAVREMTMSPPQMNGGPADHRAGLSPERKSRYSPAEPATQRGGYGQQQAPPTQSHAPPPPRPRTQSPSSTMKQARMIMTQVERPTSAAGGHYAAVPLQTTAVTHPQHHQQQQQQQQQKTVALPHRRQFSRDLTFAAPTDVLSQDPLERWKGSPLFSWNAAGTILTSFPKQTPFYASGQGGPSIKCTPGDIRIQDAAVIMPMDDRDAKFPGPLASRTKGKKKEVLAWMTGKIEDLARWEEGVKMDFKAEADLKKRCEEKVLLWRVVKVFVENDGAVEGSAKIDEEVRKLLLPNLAQMNAAMELQTPVSAGGSNGLSSEGVDKTVLSQIRQALLEGQRERAVWLAEEKKLWGHAMIIASTMGPETWKQIIQAFVRSNVKSVGADGRSLAALYQIFAGNSEDCVDELVPPSARAGFQMVNAADGTASGNPLDGLDHWRETLGLVVSNRTANDGASLVALGKLLSGYGRVEAAGVCFLLARAFAKHSGADDTEAHFVLLGGDGQGSTGAGPGGEMDPIMLTEIFEWASSLATLAPAVPYIPHLQAYKLLHAQELAAQGLKAKAQGYCDHITSAYTSTTRPSQYYHPIFTQAVADLSAFLSQTPHTEGKGGLFSRPAMKTVSSGAASWFTKFVSGEDDQSRNATAGTVGAGGDDSGPFGRVSGELSRSGSVADLYNPAMMGGPIATPGPAPMASFMPSTAPQGRYAPSYGAIAAQKPLPMDNQQTPTPRYTPQFSSGQSPMEGTPLTSPTEGTRSLGVPSLDQQQQRPMSAPRSVTSRYAPSPSGGFGLGVQRVGSLDVPRPEASRAASDHGVPYASSVASDSASRRGSAQYPGSQGSYEPSPSLMQEPSAYGYQPSPLQQPYQPEDDIEDAFGPKTNGLAGYETNGIDAEGGGYEPPAAAYEPPSYQPYQPDAEDEEEAAPRQQKKKGVMDLDDDDDEIVKRAAALKKAQADRAADEAFRKAAEADAEKDGKSKGGDKKASGSWLGGWFKKDATAELNKPVRAKLGEESSFVYDEQLKKWVNKKGGPEAAAPVAATPPPPRGPGSRMASSASGPPLGPPSRVASAAGFGGNSRPPTSGSGGPSMVLPGSGPPSRAASPASFQSSAPPGSAGLAPPSALAAALNGDISRSTSAPPPRPAASMSTASSLDDLLAGPRKAGGTVKGKKKGRYIDVMTK</sequence>
<dbReference type="InterPro" id="IPR024298">
    <property type="entry name" value="Sec16_Sec23-bd"/>
</dbReference>
<feature type="domain" description="Sec16 central conserved" evidence="13">
    <location>
        <begin position="1016"/>
        <end position="1136"/>
    </location>
</feature>
<evidence type="ECO:0000256" key="6">
    <source>
        <dbReference type="ARBA" id="ARBA00022927"/>
    </source>
</evidence>
<evidence type="ECO:0000313" key="15">
    <source>
        <dbReference type="Proteomes" id="UP001310594"/>
    </source>
</evidence>
<reference evidence="14" key="1">
    <citation type="submission" date="2023-08" db="EMBL/GenBank/DDBJ databases">
        <title>Black Yeasts Isolated from many extreme environments.</title>
        <authorList>
            <person name="Coleine C."/>
            <person name="Stajich J.E."/>
            <person name="Selbmann L."/>
        </authorList>
    </citation>
    <scope>NUCLEOTIDE SEQUENCE</scope>
    <source>
        <strain evidence="14">CCFEE 5810</strain>
    </source>
</reference>
<accession>A0AAN7WCQ2</accession>
<feature type="compositionally biased region" description="Basic and acidic residues" evidence="11">
    <location>
        <begin position="312"/>
        <end position="325"/>
    </location>
</feature>
<evidence type="ECO:0000313" key="14">
    <source>
        <dbReference type="EMBL" id="KAK5703146.1"/>
    </source>
</evidence>
<dbReference type="GO" id="GO:0012507">
    <property type="term" value="C:ER to Golgi transport vesicle membrane"/>
    <property type="evidence" value="ECO:0007669"/>
    <property type="project" value="TreeGrafter"/>
</dbReference>
<evidence type="ECO:0000256" key="7">
    <source>
        <dbReference type="ARBA" id="ARBA00023006"/>
    </source>
</evidence>
<dbReference type="GO" id="GO:0007030">
    <property type="term" value="P:Golgi organization"/>
    <property type="evidence" value="ECO:0007669"/>
    <property type="project" value="TreeGrafter"/>
</dbReference>
<comment type="subcellular location">
    <subcellularLocation>
        <location evidence="1">Endoplasmic reticulum membrane</location>
        <topology evidence="1">Peripheral membrane protein</topology>
        <orientation evidence="1">Cytoplasmic side</orientation>
    </subcellularLocation>
</comment>
<feature type="region of interest" description="Disordered" evidence="11">
    <location>
        <begin position="431"/>
        <end position="936"/>
    </location>
</feature>
<dbReference type="PANTHER" id="PTHR13402:SF6">
    <property type="entry name" value="SECRETORY 16, ISOFORM I"/>
    <property type="match status" value="1"/>
</dbReference>
<feature type="compositionally biased region" description="Polar residues" evidence="11">
    <location>
        <begin position="1690"/>
        <end position="1705"/>
    </location>
</feature>
<keyword evidence="6 10" id="KW-0653">Protein transport</keyword>
<feature type="compositionally biased region" description="Low complexity" evidence="11">
    <location>
        <begin position="1710"/>
        <end position="1722"/>
    </location>
</feature>
<evidence type="ECO:0000256" key="10">
    <source>
        <dbReference type="RuleBase" id="RU364101"/>
    </source>
</evidence>
<feature type="compositionally biased region" description="Low complexity" evidence="11">
    <location>
        <begin position="541"/>
        <end position="562"/>
    </location>
</feature>
<feature type="compositionally biased region" description="Polar residues" evidence="11">
    <location>
        <begin position="1619"/>
        <end position="1637"/>
    </location>
</feature>
<dbReference type="Proteomes" id="UP001310594">
    <property type="component" value="Unassembled WGS sequence"/>
</dbReference>
<protein>
    <recommendedName>
        <fullName evidence="10">Protein transport protein sec16</fullName>
    </recommendedName>
</protein>
<evidence type="ECO:0000256" key="5">
    <source>
        <dbReference type="ARBA" id="ARBA00022892"/>
    </source>
</evidence>
<gene>
    <name evidence="14" type="primary">SEC16</name>
    <name evidence="14" type="ORF">LTR97_004095</name>
</gene>
<keyword evidence="5 10" id="KW-0931">ER-Golgi transport</keyword>
<feature type="domain" description="Sec16 Sec23-binding" evidence="12">
    <location>
        <begin position="1190"/>
        <end position="1494"/>
    </location>
</feature>
<feature type="compositionally biased region" description="Polar residues" evidence="11">
    <location>
        <begin position="505"/>
        <end position="514"/>
    </location>
</feature>
<feature type="region of interest" description="Disordered" evidence="11">
    <location>
        <begin position="1496"/>
        <end position="1515"/>
    </location>
</feature>
<dbReference type="GO" id="GO:0070971">
    <property type="term" value="C:endoplasmic reticulum exit site"/>
    <property type="evidence" value="ECO:0007669"/>
    <property type="project" value="TreeGrafter"/>
</dbReference>
<feature type="compositionally biased region" description="Low complexity" evidence="11">
    <location>
        <begin position="971"/>
        <end position="980"/>
    </location>
</feature>
<feature type="compositionally biased region" description="Low complexity" evidence="11">
    <location>
        <begin position="685"/>
        <end position="694"/>
    </location>
</feature>
<organism evidence="14 15">
    <name type="scientific">Elasticomyces elasticus</name>
    <dbReference type="NCBI Taxonomy" id="574655"/>
    <lineage>
        <taxon>Eukaryota</taxon>
        <taxon>Fungi</taxon>
        <taxon>Dikarya</taxon>
        <taxon>Ascomycota</taxon>
        <taxon>Pezizomycotina</taxon>
        <taxon>Dothideomycetes</taxon>
        <taxon>Dothideomycetidae</taxon>
        <taxon>Mycosphaerellales</taxon>
        <taxon>Teratosphaeriaceae</taxon>
        <taxon>Elasticomyces</taxon>
    </lineage>
</organism>
<feature type="compositionally biased region" description="Low complexity" evidence="11">
    <location>
        <begin position="1754"/>
        <end position="1770"/>
    </location>
</feature>
<name>A0AAN7WCQ2_9PEZI</name>
<evidence type="ECO:0000256" key="9">
    <source>
        <dbReference type="ARBA" id="ARBA00024687"/>
    </source>
</evidence>
<feature type="compositionally biased region" description="Low complexity" evidence="11">
    <location>
        <begin position="739"/>
        <end position="752"/>
    </location>
</feature>
<dbReference type="FunFam" id="1.25.40.1030:FF:000008">
    <property type="entry name" value="Protein transport protein sec16"/>
    <property type="match status" value="1"/>
</dbReference>
<dbReference type="GO" id="GO:0015031">
    <property type="term" value="P:protein transport"/>
    <property type="evidence" value="ECO:0007669"/>
    <property type="project" value="UniProtKB-KW"/>
</dbReference>
<feature type="compositionally biased region" description="Basic and acidic residues" evidence="11">
    <location>
        <begin position="196"/>
        <end position="228"/>
    </location>
</feature>
<dbReference type="EMBL" id="JAVRQU010000005">
    <property type="protein sequence ID" value="KAK5703146.1"/>
    <property type="molecule type" value="Genomic_DNA"/>
</dbReference>
<feature type="compositionally biased region" description="Acidic residues" evidence="11">
    <location>
        <begin position="266"/>
        <end position="279"/>
    </location>
</feature>
<keyword evidence="4 10" id="KW-0256">Endoplasmic reticulum</keyword>
<evidence type="ECO:0000259" key="12">
    <source>
        <dbReference type="Pfam" id="PF12931"/>
    </source>
</evidence>
<feature type="compositionally biased region" description="Basic and acidic residues" evidence="11">
    <location>
        <begin position="881"/>
        <end position="893"/>
    </location>
</feature>
<evidence type="ECO:0000256" key="11">
    <source>
        <dbReference type="SAM" id="MobiDB-lite"/>
    </source>
</evidence>
<feature type="compositionally biased region" description="Basic and acidic residues" evidence="11">
    <location>
        <begin position="1808"/>
        <end position="1839"/>
    </location>
</feature>
<feature type="region of interest" description="Disordered" evidence="11">
    <location>
        <begin position="1"/>
        <end position="97"/>
    </location>
</feature>
<dbReference type="PANTHER" id="PTHR13402">
    <property type="entry name" value="RGPR-RELATED"/>
    <property type="match status" value="1"/>
</dbReference>
<evidence type="ECO:0000256" key="8">
    <source>
        <dbReference type="ARBA" id="ARBA00023136"/>
    </source>
</evidence>
<keyword evidence="7 10" id="KW-0072">Autophagy</keyword>
<feature type="compositionally biased region" description="Acidic residues" evidence="11">
    <location>
        <begin position="75"/>
        <end position="94"/>
    </location>
</feature>
<dbReference type="GO" id="GO:0005789">
    <property type="term" value="C:endoplasmic reticulum membrane"/>
    <property type="evidence" value="ECO:0007669"/>
    <property type="project" value="UniProtKB-SubCell"/>
</dbReference>
<dbReference type="GO" id="GO:0070973">
    <property type="term" value="P:protein localization to endoplasmic reticulum exit site"/>
    <property type="evidence" value="ECO:0007669"/>
    <property type="project" value="TreeGrafter"/>
</dbReference>
<feature type="compositionally biased region" description="Low complexity" evidence="11">
    <location>
        <begin position="1946"/>
        <end position="1990"/>
    </location>
</feature>
<feature type="compositionally biased region" description="Low complexity" evidence="11">
    <location>
        <begin position="793"/>
        <end position="824"/>
    </location>
</feature>
<comment type="similarity">
    <text evidence="2 10">Belongs to the SEC16 family.</text>
</comment>
<evidence type="ECO:0000256" key="4">
    <source>
        <dbReference type="ARBA" id="ARBA00022824"/>
    </source>
</evidence>
<feature type="compositionally biased region" description="Polar residues" evidence="11">
    <location>
        <begin position="1579"/>
        <end position="1611"/>
    </location>
</feature>
<dbReference type="GO" id="GO:0006914">
    <property type="term" value="P:autophagy"/>
    <property type="evidence" value="ECO:0007669"/>
    <property type="project" value="UniProtKB-KW"/>
</dbReference>